<feature type="chain" id="PRO_5022730563" description="DUF3352 domain-containing protein" evidence="1">
    <location>
        <begin position="28"/>
        <end position="650"/>
    </location>
</feature>
<proteinExistence type="predicted"/>
<protein>
    <recommendedName>
        <fullName evidence="4">DUF3352 domain-containing protein</fullName>
    </recommendedName>
</protein>
<keyword evidence="1" id="KW-0732">Signal</keyword>
<feature type="signal peptide" evidence="1">
    <location>
        <begin position="1"/>
        <end position="27"/>
    </location>
</feature>
<accession>A0A5C5VP45</accession>
<reference evidence="2 3" key="1">
    <citation type="submission" date="2019-02" db="EMBL/GenBank/DDBJ databases">
        <title>Deep-cultivation of Planctomycetes and their phenomic and genomic characterization uncovers novel biology.</title>
        <authorList>
            <person name="Wiegand S."/>
            <person name="Jogler M."/>
            <person name="Boedeker C."/>
            <person name="Pinto D."/>
            <person name="Vollmers J."/>
            <person name="Rivas-Marin E."/>
            <person name="Kohn T."/>
            <person name="Peeters S.H."/>
            <person name="Heuer A."/>
            <person name="Rast P."/>
            <person name="Oberbeckmann S."/>
            <person name="Bunk B."/>
            <person name="Jeske O."/>
            <person name="Meyerdierks A."/>
            <person name="Storesund J.E."/>
            <person name="Kallscheuer N."/>
            <person name="Luecker S."/>
            <person name="Lage O.M."/>
            <person name="Pohl T."/>
            <person name="Merkel B.J."/>
            <person name="Hornburger P."/>
            <person name="Mueller R.-W."/>
            <person name="Bruemmer F."/>
            <person name="Labrenz M."/>
            <person name="Spormann A.M."/>
            <person name="Op Den Camp H."/>
            <person name="Overmann J."/>
            <person name="Amann R."/>
            <person name="Jetten M.S.M."/>
            <person name="Mascher T."/>
            <person name="Medema M.H."/>
            <person name="Devos D.P."/>
            <person name="Kaster A.-K."/>
            <person name="Ovreas L."/>
            <person name="Rohde M."/>
            <person name="Galperin M.Y."/>
            <person name="Jogler C."/>
        </authorList>
    </citation>
    <scope>NUCLEOTIDE SEQUENCE [LARGE SCALE GENOMIC DNA]</scope>
    <source>
        <strain evidence="2 3">Enr8</strain>
    </source>
</reference>
<evidence type="ECO:0000313" key="2">
    <source>
        <dbReference type="EMBL" id="TWT39489.1"/>
    </source>
</evidence>
<evidence type="ECO:0008006" key="4">
    <source>
        <dbReference type="Google" id="ProtNLM"/>
    </source>
</evidence>
<sequence length="650" mass="71607" precursor="true">MKFRMPLSLRLVLCAICVTASSTLAVAAPPAADLLPATTKGFVSLPDFDELSARFDETQLGELAQHDDMKPFADDLLQQFKDRLSDGGVKLGIKIDDLKDVYGGEIAFALLQPEADPIDEKTGKPLDNLSHAMMLIVDITGKRKEANKLLTKIDKNQVEQGATKSTIKVEGVDGVKYVFPKKKGEVEARVAYYLINKDQLLAGDNLDVITELVKAQAAGKAAEPLSGFTPYIEVQTRVDKAAAGLAPNIRWFIEPFGLVEVLRAQAGGRKKRGKDLLKLLQEEGFEAIQGGGGIVNFNAGPNKEFDILHRSFAYAPTDENAEAGARFVRGARVMDFPNGAAIAPPAWIPQDLATYLAFRFDMQDAFKYVKTIVNAYADDEIFDEVMLSLKEDNLGPQVDIPQDIIPYLGEEVILISDCVQPVTTESERRLLAIEITDVAQVKAAVWKILKNEPNAEPLKLKDADGNELEAWKLEEIEEELPTLTIVGPTMPTALVMANAQEEEAAKMPNMAITIHDKWLLVSSHVGLLEKTLQTKADLAAASDYVRVQTALTSLGMNQVSFQQFGRTDESFRVTHEMLRTNQMPQSKSLLGVVINRIWAIGHEDEKHRMQELDASKLPAFEKMAPYLGPAGLFVTTENDGWMETGVTLRK</sequence>
<name>A0A5C5VP45_9BACT</name>
<comment type="caution">
    <text evidence="2">The sequence shown here is derived from an EMBL/GenBank/DDBJ whole genome shotgun (WGS) entry which is preliminary data.</text>
</comment>
<organism evidence="2 3">
    <name type="scientific">Blastopirellula retiformator</name>
    <dbReference type="NCBI Taxonomy" id="2527970"/>
    <lineage>
        <taxon>Bacteria</taxon>
        <taxon>Pseudomonadati</taxon>
        <taxon>Planctomycetota</taxon>
        <taxon>Planctomycetia</taxon>
        <taxon>Pirellulales</taxon>
        <taxon>Pirellulaceae</taxon>
        <taxon>Blastopirellula</taxon>
    </lineage>
</organism>
<keyword evidence="3" id="KW-1185">Reference proteome</keyword>
<dbReference type="Proteomes" id="UP000318878">
    <property type="component" value="Unassembled WGS sequence"/>
</dbReference>
<evidence type="ECO:0000313" key="3">
    <source>
        <dbReference type="Proteomes" id="UP000318878"/>
    </source>
</evidence>
<dbReference type="AlphaFoldDB" id="A0A5C5VP45"/>
<evidence type="ECO:0000256" key="1">
    <source>
        <dbReference type="SAM" id="SignalP"/>
    </source>
</evidence>
<dbReference type="EMBL" id="SJPF01000001">
    <property type="protein sequence ID" value="TWT39489.1"/>
    <property type="molecule type" value="Genomic_DNA"/>
</dbReference>
<gene>
    <name evidence="2" type="ORF">Enr8_11880</name>
</gene>